<gene>
    <name evidence="3" type="ORF">Raf01_09750</name>
</gene>
<feature type="compositionally biased region" description="Pro residues" evidence="1">
    <location>
        <begin position="125"/>
        <end position="152"/>
    </location>
</feature>
<evidence type="ECO:0000313" key="3">
    <source>
        <dbReference type="EMBL" id="GIH12803.1"/>
    </source>
</evidence>
<feature type="transmembrane region" description="Helical" evidence="2">
    <location>
        <begin position="67"/>
        <end position="86"/>
    </location>
</feature>
<keyword evidence="2" id="KW-0472">Membrane</keyword>
<evidence type="ECO:0000256" key="1">
    <source>
        <dbReference type="SAM" id="MobiDB-lite"/>
    </source>
</evidence>
<keyword evidence="2" id="KW-1133">Transmembrane helix</keyword>
<sequence length="152" mass="15106">MSTPAKVFQLIFVAVGLLFIGLGLLGIVSSGDQQKSNAQWTCEADSDSPTTSKCRSDGSANTDLEAALGYVLVGIGLEAAAAALAAGSRPLARPAVPAAAMAYPAMQPGRSAPMGPMATGQAQPGPMPTGPTSGPPTGPGYPASPPRAPWSS</sequence>
<protein>
    <submittedName>
        <fullName evidence="3">Uncharacterized protein</fullName>
    </submittedName>
</protein>
<evidence type="ECO:0000313" key="4">
    <source>
        <dbReference type="Proteomes" id="UP000642748"/>
    </source>
</evidence>
<evidence type="ECO:0000256" key="2">
    <source>
        <dbReference type="SAM" id="Phobius"/>
    </source>
</evidence>
<dbReference type="Proteomes" id="UP000642748">
    <property type="component" value="Unassembled WGS sequence"/>
</dbReference>
<name>A0A8J3QNT9_9ACTN</name>
<comment type="caution">
    <text evidence="3">The sequence shown here is derived from an EMBL/GenBank/DDBJ whole genome shotgun (WGS) entry which is preliminary data.</text>
</comment>
<accession>A0A8J3QNT9</accession>
<keyword evidence="2" id="KW-0812">Transmembrane</keyword>
<dbReference type="AlphaFoldDB" id="A0A8J3QNT9"/>
<proteinExistence type="predicted"/>
<reference evidence="3" key="1">
    <citation type="submission" date="2021-01" db="EMBL/GenBank/DDBJ databases">
        <title>Whole genome shotgun sequence of Rugosimonospora africana NBRC 104875.</title>
        <authorList>
            <person name="Komaki H."/>
            <person name="Tamura T."/>
        </authorList>
    </citation>
    <scope>NUCLEOTIDE SEQUENCE</scope>
    <source>
        <strain evidence="3">NBRC 104875</strain>
    </source>
</reference>
<keyword evidence="4" id="KW-1185">Reference proteome</keyword>
<feature type="transmembrane region" description="Helical" evidence="2">
    <location>
        <begin position="7"/>
        <end position="28"/>
    </location>
</feature>
<dbReference type="RefSeq" id="WP_203916513.1">
    <property type="nucleotide sequence ID" value="NZ_BONZ01000010.1"/>
</dbReference>
<dbReference type="EMBL" id="BONZ01000010">
    <property type="protein sequence ID" value="GIH12803.1"/>
    <property type="molecule type" value="Genomic_DNA"/>
</dbReference>
<organism evidence="3 4">
    <name type="scientific">Rugosimonospora africana</name>
    <dbReference type="NCBI Taxonomy" id="556532"/>
    <lineage>
        <taxon>Bacteria</taxon>
        <taxon>Bacillati</taxon>
        <taxon>Actinomycetota</taxon>
        <taxon>Actinomycetes</taxon>
        <taxon>Micromonosporales</taxon>
        <taxon>Micromonosporaceae</taxon>
        <taxon>Rugosimonospora</taxon>
    </lineage>
</organism>
<feature type="region of interest" description="Disordered" evidence="1">
    <location>
        <begin position="106"/>
        <end position="152"/>
    </location>
</feature>